<dbReference type="GO" id="GO:0000139">
    <property type="term" value="C:Golgi membrane"/>
    <property type="evidence" value="ECO:0007669"/>
    <property type="project" value="UniProtKB-SubCell"/>
</dbReference>
<evidence type="ECO:0000256" key="5">
    <source>
        <dbReference type="ARBA" id="ARBA00022525"/>
    </source>
</evidence>
<feature type="binding site" evidence="33">
    <location>
        <position position="161"/>
    </location>
    <ligand>
        <name>substrate</name>
    </ligand>
</feature>
<evidence type="ECO:0000256" key="15">
    <source>
        <dbReference type="ARBA" id="ARBA00023180"/>
    </source>
</evidence>
<evidence type="ECO:0000256" key="33">
    <source>
        <dbReference type="PIRSR" id="PIRSR005557-1"/>
    </source>
</evidence>
<evidence type="ECO:0000256" key="28">
    <source>
        <dbReference type="ARBA" id="ARBA00062545"/>
    </source>
</evidence>
<dbReference type="EC" id="2.4.3.4" evidence="19"/>
<keyword evidence="14" id="KW-1015">Disulfide bond</keyword>
<evidence type="ECO:0000256" key="34">
    <source>
        <dbReference type="PIRSR" id="PIRSR005557-2"/>
    </source>
</evidence>
<dbReference type="GO" id="GO:0003836">
    <property type="term" value="F:beta-galactoside (CMP) alpha-2,3-sialyltransferase activity"/>
    <property type="evidence" value="ECO:0007669"/>
    <property type="project" value="UniProtKB-EC"/>
</dbReference>
<dbReference type="PIRSF" id="PIRSF005557">
    <property type="entry name" value="Sialyl_trans"/>
    <property type="match status" value="1"/>
</dbReference>
<reference evidence="37" key="3">
    <citation type="submission" date="2021-01" db="UniProtKB">
        <authorList>
            <consortium name="EnsemblMetazoa"/>
        </authorList>
    </citation>
    <scope>IDENTIFICATION</scope>
</reference>
<evidence type="ECO:0000256" key="26">
    <source>
        <dbReference type="ARBA" id="ARBA00047509"/>
    </source>
</evidence>
<evidence type="ECO:0000313" key="37">
    <source>
        <dbReference type="EnsemblMetazoa" id="NP_001091923"/>
    </source>
</evidence>
<protein>
    <recommendedName>
        <fullName evidence="29">CMP-N-acetylneuraminate-beta-galactosamide-alpha-2,3-sialyltransferase 2</fullName>
        <ecNumber evidence="18">2.4.3.2</ecNumber>
        <ecNumber evidence="19">2.4.3.4</ecNumber>
    </recommendedName>
    <alternativeName>
        <fullName evidence="22">Gal-NAc6S</fullName>
    </alternativeName>
    <alternativeName>
        <fullName evidence="20">Gal-beta-1,3-GalNAc-alpha-2,3-sialyltransferase</fullName>
    </alternativeName>
    <alternativeName>
        <fullName evidence="21">Monosialoganglioside sialyltransferase</fullName>
    </alternativeName>
    <alternativeName>
        <fullName evidence="30">ST3Gal II</fullName>
    </alternativeName>
    <alternativeName>
        <fullName evidence="31">ST3GalA.2</fullName>
    </alternativeName>
    <alternativeName>
        <fullName evidence="32">Sialyltransferase 4B</fullName>
    </alternativeName>
</protein>
<keyword evidence="9" id="KW-0735">Signal-anchor</keyword>
<dbReference type="InParanoid" id="A5ACB5"/>
<evidence type="ECO:0000256" key="9">
    <source>
        <dbReference type="ARBA" id="ARBA00022968"/>
    </source>
</evidence>
<evidence type="ECO:0000256" key="17">
    <source>
        <dbReference type="ARBA" id="ARBA00037859"/>
    </source>
</evidence>
<dbReference type="CDD" id="cd23966">
    <property type="entry name" value="GT29_ST3GAL1_2"/>
    <property type="match status" value="1"/>
</dbReference>
<evidence type="ECO:0000256" key="29">
    <source>
        <dbReference type="ARBA" id="ARBA00072809"/>
    </source>
</evidence>
<proteinExistence type="evidence at transcript level"/>
<evidence type="ECO:0000313" key="36">
    <source>
        <dbReference type="EMBL" id="CAM07111.1"/>
    </source>
</evidence>
<dbReference type="Proteomes" id="UP000007110">
    <property type="component" value="Unassembled WGS sequence"/>
</dbReference>
<comment type="catalytic activity">
    <reaction evidence="16">
        <text>a beta-D-galactosyl-(1-&gt;3)-N-acetyl-alpha-D-galactosaminyl derivative + CMP-N-acetyl-beta-neuraminate = an N-acetyl-alpha-neuraminyl-(2-&gt;3)-beta-D-galactosyl-(1-&gt;3)-N-acetyl-alpha-D-galactosaminyl derivative + CMP + H(+)</text>
        <dbReference type="Rhea" id="RHEA:21616"/>
        <dbReference type="ChEBI" id="CHEBI:15378"/>
        <dbReference type="ChEBI" id="CHEBI:57812"/>
        <dbReference type="ChEBI" id="CHEBI:60377"/>
        <dbReference type="ChEBI" id="CHEBI:133470"/>
        <dbReference type="ChEBI" id="CHEBI:139596"/>
        <dbReference type="EC" id="2.4.3.4"/>
    </reaction>
    <physiologicalReaction direction="left-to-right" evidence="16">
        <dbReference type="Rhea" id="RHEA:21617"/>
    </physiologicalReaction>
</comment>
<evidence type="ECO:0000256" key="22">
    <source>
        <dbReference type="ARBA" id="ARBA00042991"/>
    </source>
</evidence>
<feature type="binding site" evidence="33">
    <location>
        <position position="280"/>
    </location>
    <ligand>
        <name>substrate</name>
    </ligand>
</feature>
<keyword evidence="11" id="KW-0333">Golgi apparatus</keyword>
<evidence type="ECO:0000256" key="21">
    <source>
        <dbReference type="ARBA" id="ARBA00042990"/>
    </source>
</evidence>
<dbReference type="InterPro" id="IPR001675">
    <property type="entry name" value="Glyco_trans_29"/>
</dbReference>
<evidence type="ECO:0000256" key="35">
    <source>
        <dbReference type="SAM" id="MobiDB-lite"/>
    </source>
</evidence>
<keyword evidence="12" id="KW-0443">Lipid metabolism</keyword>
<evidence type="ECO:0000256" key="6">
    <source>
        <dbReference type="ARBA" id="ARBA00022676"/>
    </source>
</evidence>
<evidence type="ECO:0000256" key="30">
    <source>
        <dbReference type="ARBA" id="ARBA00081228"/>
    </source>
</evidence>
<evidence type="ECO:0000256" key="10">
    <source>
        <dbReference type="ARBA" id="ARBA00022989"/>
    </source>
</evidence>
<dbReference type="GO" id="GO:0006629">
    <property type="term" value="P:lipid metabolic process"/>
    <property type="evidence" value="ECO:0007669"/>
    <property type="project" value="UniProtKB-KW"/>
</dbReference>
<feature type="compositionally biased region" description="Basic and acidic residues" evidence="35">
    <location>
        <begin position="38"/>
        <end position="54"/>
    </location>
</feature>
<dbReference type="EMBL" id="AM420340">
    <property type="protein sequence ID" value="CAM07111.1"/>
    <property type="molecule type" value="mRNA"/>
</dbReference>
<feature type="binding site" evidence="33">
    <location>
        <position position="244"/>
    </location>
    <ligand>
        <name>substrate</name>
    </ligand>
</feature>
<name>A5ACB5_STRPU</name>
<evidence type="ECO:0000256" key="14">
    <source>
        <dbReference type="ARBA" id="ARBA00023157"/>
    </source>
</evidence>
<evidence type="ECO:0000256" key="11">
    <source>
        <dbReference type="ARBA" id="ARBA00023034"/>
    </source>
</evidence>
<comment type="subunit">
    <text evidence="28">Homodimer; disulfide-linked. Homodimer formation occurs in the endoplasmic reticulum.</text>
</comment>
<keyword evidence="8" id="KW-0812">Transmembrane</keyword>
<dbReference type="AlphaFoldDB" id="A5ACB5"/>
<evidence type="ECO:0000256" key="24">
    <source>
        <dbReference type="ARBA" id="ARBA00043773"/>
    </source>
</evidence>
<evidence type="ECO:0000256" key="27">
    <source>
        <dbReference type="ARBA" id="ARBA00052027"/>
    </source>
</evidence>
<evidence type="ECO:0000256" key="20">
    <source>
        <dbReference type="ARBA" id="ARBA00042448"/>
    </source>
</evidence>
<dbReference type="OMA" id="RPCSCHT"/>
<feature type="binding site" evidence="33">
    <location>
        <position position="184"/>
    </location>
    <ligand>
        <name>substrate</name>
    </ligand>
</feature>
<evidence type="ECO:0000256" key="19">
    <source>
        <dbReference type="ARBA" id="ARBA00039107"/>
    </source>
</evidence>
<evidence type="ECO:0000256" key="13">
    <source>
        <dbReference type="ARBA" id="ARBA00023136"/>
    </source>
</evidence>
<evidence type="ECO:0000256" key="25">
    <source>
        <dbReference type="ARBA" id="ARBA00043816"/>
    </source>
</evidence>
<dbReference type="InterPro" id="IPR012163">
    <property type="entry name" value="Sialyl_trans"/>
</dbReference>
<comment type="subcellular location">
    <subcellularLocation>
        <location evidence="1">Golgi apparatus membrane</location>
        <topology evidence="1">Single-pass type II membrane protein</topology>
    </subcellularLocation>
    <subcellularLocation>
        <location evidence="17">Golgi apparatus</location>
        <location evidence="17">Golgi stack membrane</location>
    </subcellularLocation>
    <subcellularLocation>
        <location evidence="2">Secreted</location>
    </subcellularLocation>
</comment>
<evidence type="ECO:0000256" key="12">
    <source>
        <dbReference type="ARBA" id="ARBA00023098"/>
    </source>
</evidence>
<evidence type="ECO:0000256" key="32">
    <source>
        <dbReference type="ARBA" id="ARBA00082805"/>
    </source>
</evidence>
<comment type="catalytic activity">
    <reaction evidence="24">
        <text>a ganglioside GM1 (d18:1(4E)) + CMP-N-acetyl-beta-neuraminate = a ganglioside GD1a (d18:1(4E)) + CMP + H(+)</text>
        <dbReference type="Rhea" id="RHEA:18021"/>
        <dbReference type="ChEBI" id="CHEBI:15378"/>
        <dbReference type="ChEBI" id="CHEBI:57812"/>
        <dbReference type="ChEBI" id="CHEBI:60377"/>
        <dbReference type="ChEBI" id="CHEBI:77709"/>
        <dbReference type="ChEBI" id="CHEBI:78445"/>
        <dbReference type="EC" id="2.4.3.2"/>
    </reaction>
    <physiologicalReaction direction="left-to-right" evidence="24">
        <dbReference type="Rhea" id="RHEA:18022"/>
    </physiologicalReaction>
</comment>
<evidence type="ECO:0000256" key="16">
    <source>
        <dbReference type="ARBA" id="ARBA00036292"/>
    </source>
</evidence>
<feature type="disulfide bond" evidence="34">
    <location>
        <begin position="156"/>
        <end position="295"/>
    </location>
</feature>
<reference evidence="38" key="2">
    <citation type="submission" date="2015-02" db="EMBL/GenBank/DDBJ databases">
        <title>Genome sequencing for Strongylocentrotus purpuratus.</title>
        <authorList>
            <person name="Murali S."/>
            <person name="Liu Y."/>
            <person name="Vee V."/>
            <person name="English A."/>
            <person name="Wang M."/>
            <person name="Skinner E."/>
            <person name="Han Y."/>
            <person name="Muzny D.M."/>
            <person name="Worley K.C."/>
            <person name="Gibbs R.A."/>
        </authorList>
    </citation>
    <scope>NUCLEOTIDE SEQUENCE</scope>
</reference>
<comment type="catalytic activity">
    <reaction evidence="25">
        <text>a ganglioside GA1 + CMP-N-acetyl-beta-neuraminate = a ganglioside GM1b + CMP + H(+)</text>
        <dbReference type="Rhea" id="RHEA:48244"/>
        <dbReference type="ChEBI" id="CHEBI:15378"/>
        <dbReference type="ChEBI" id="CHEBI:57812"/>
        <dbReference type="ChEBI" id="CHEBI:60377"/>
        <dbReference type="ChEBI" id="CHEBI:88069"/>
        <dbReference type="ChEBI" id="CHEBI:90151"/>
    </reaction>
    <physiologicalReaction direction="left-to-right" evidence="25">
        <dbReference type="Rhea" id="RHEA:48245"/>
    </physiologicalReaction>
</comment>
<dbReference type="GO" id="GO:0047288">
    <property type="term" value="F:beta-D-galactosyl-(1-&gt;3)-N-acetyl-beta-D-galactosaminide alpha-2,3- sialyltransferase"/>
    <property type="evidence" value="ECO:0007669"/>
    <property type="project" value="UniProtKB-EC"/>
</dbReference>
<organism evidence="36">
    <name type="scientific">Strongylocentrotus purpuratus</name>
    <name type="common">Purple sea urchin</name>
    <dbReference type="NCBI Taxonomy" id="7668"/>
    <lineage>
        <taxon>Eukaryota</taxon>
        <taxon>Metazoa</taxon>
        <taxon>Echinodermata</taxon>
        <taxon>Eleutherozoa</taxon>
        <taxon>Echinozoa</taxon>
        <taxon>Echinoidea</taxon>
        <taxon>Euechinoidea</taxon>
        <taxon>Echinacea</taxon>
        <taxon>Camarodonta</taxon>
        <taxon>Echinidea</taxon>
        <taxon>Strongylocentrotidae</taxon>
        <taxon>Strongylocentrotus</taxon>
    </lineage>
</organism>
<dbReference type="InterPro" id="IPR051757">
    <property type="entry name" value="Beta-gal_alpha2-3_sialyltrans"/>
</dbReference>
<comment type="pathway">
    <text evidence="3">Protein modification; protein glycosylation.</text>
</comment>
<accession>A5ACB5</accession>
<dbReference type="CAZy" id="GT29">
    <property type="family name" value="Glycosyltransferase Family 29"/>
</dbReference>
<feature type="binding site" evidence="33">
    <location>
        <position position="332"/>
    </location>
    <ligand>
        <name>substrate</name>
    </ligand>
</feature>
<dbReference type="GeneID" id="590209"/>
<comment type="catalytic activity">
    <reaction evidence="27">
        <text>a globoside GalGb4Cer + CMP-N-acetyl-beta-neuraminate = a globoside MSGG + CMP + H(+)</text>
        <dbReference type="Rhea" id="RHEA:65372"/>
        <dbReference type="ChEBI" id="CHEBI:15378"/>
        <dbReference type="ChEBI" id="CHEBI:57812"/>
        <dbReference type="ChEBI" id="CHEBI:60377"/>
        <dbReference type="ChEBI" id="CHEBI:140623"/>
        <dbReference type="ChEBI" id="CHEBI:140691"/>
    </reaction>
    <physiologicalReaction direction="left-to-right" evidence="27">
        <dbReference type="Rhea" id="RHEA:65373"/>
    </physiologicalReaction>
</comment>
<reference evidence="36" key="1">
    <citation type="submission" date="2006-12" db="EMBL/GenBank/DDBJ databases">
        <title>Evolution of alpha2,3-sialyltransferases.</title>
        <authorList>
            <person name="Lehmann F."/>
        </authorList>
    </citation>
    <scope>NUCLEOTIDE SEQUENCE</scope>
</reference>
<feature type="binding site" evidence="33">
    <location>
        <position position="304"/>
    </location>
    <ligand>
        <name>substrate</name>
    </ligand>
</feature>
<evidence type="ECO:0000256" key="2">
    <source>
        <dbReference type="ARBA" id="ARBA00004613"/>
    </source>
</evidence>
<dbReference type="EnsemblMetazoa" id="NM_001098453">
    <property type="protein sequence ID" value="NP_001091923"/>
    <property type="gene ID" value="GeneID_590209"/>
</dbReference>
<dbReference type="GO" id="GO:0005576">
    <property type="term" value="C:extracellular region"/>
    <property type="evidence" value="ECO:0007669"/>
    <property type="project" value="UniProtKB-SubCell"/>
</dbReference>
<evidence type="ECO:0000256" key="8">
    <source>
        <dbReference type="ARBA" id="ARBA00022692"/>
    </source>
</evidence>
<feature type="binding site" evidence="33">
    <location>
        <position position="313"/>
    </location>
    <ligand>
        <name>substrate</name>
    </ligand>
</feature>
<gene>
    <name evidence="36" type="primary">st</name>
</gene>
<dbReference type="CTD" id="20837"/>
<dbReference type="KEGG" id="spu:590209"/>
<sequence>MARATLKAVTVVSSVLVFGLLVGYRLADPSVYESGGPSKRDSSHSTLESNDHRTSYTTRARIGIELNSTTTAAGGQRCRRLWKKGTSEWFDEKYNDSLLPVWMKENKKMSEEIGKWWLSLQRRENSDYIGALDKAFEVIPNPQRFLTRNVSRCLRCAVVGNSGNLRNSGYGTAIDKHDVVVRINQAKVKGFEKDVGQKETHRLMYPESFMDIAPETNFVLLSFKVIDLQWARSAITTGEITKTYTNVRRKIRVTPSKILFYNPALMYHIHREWIDRKGRYPSSGTLAVFFALQFCDEVSVYGMGANSKGFWDHYWEVNDGSRNSAFLKTHVHDSVHEFEVIKKLADEKIITMFQGVR</sequence>
<dbReference type="InterPro" id="IPR038578">
    <property type="entry name" value="GT29-like_sf"/>
</dbReference>
<evidence type="ECO:0000256" key="31">
    <source>
        <dbReference type="ARBA" id="ARBA00081332"/>
    </source>
</evidence>
<comment type="catalytic activity">
    <reaction evidence="26">
        <text>ganglioside GM1 (d18:1(4E)/18:0) + CMP-N-acetyl-beta-neuraminate = ganglioside GD1a (18:1(4E)/18:0) + CMP + H(+)</text>
        <dbReference type="Rhea" id="RHEA:48248"/>
        <dbReference type="ChEBI" id="CHEBI:15378"/>
        <dbReference type="ChEBI" id="CHEBI:57812"/>
        <dbReference type="ChEBI" id="CHEBI:60377"/>
        <dbReference type="ChEBI" id="CHEBI:73110"/>
        <dbReference type="ChEBI" id="CHEBI:90153"/>
    </reaction>
    <physiologicalReaction direction="left-to-right" evidence="26">
        <dbReference type="Rhea" id="RHEA:48249"/>
    </physiologicalReaction>
</comment>
<evidence type="ECO:0000256" key="3">
    <source>
        <dbReference type="ARBA" id="ARBA00004922"/>
    </source>
</evidence>
<evidence type="ECO:0000256" key="7">
    <source>
        <dbReference type="ARBA" id="ARBA00022679"/>
    </source>
</evidence>
<dbReference type="PANTHER" id="PTHR46032:SF2">
    <property type="entry name" value="GAL BETA 1,3-GALNAC ALPHA-2,3-SIALYL TRANSFERASE-RELATED"/>
    <property type="match status" value="1"/>
</dbReference>
<evidence type="ECO:0000256" key="18">
    <source>
        <dbReference type="ARBA" id="ARBA00039106"/>
    </source>
</evidence>
<feature type="region of interest" description="Disordered" evidence="35">
    <location>
        <begin position="33"/>
        <end position="54"/>
    </location>
</feature>
<evidence type="ECO:0000256" key="23">
    <source>
        <dbReference type="ARBA" id="ARBA00043673"/>
    </source>
</evidence>
<dbReference type="FunCoup" id="A5ACB5">
    <property type="interactions" value="7"/>
</dbReference>
<keyword evidence="10" id="KW-1133">Transmembrane helix</keyword>
<dbReference type="Pfam" id="PF00777">
    <property type="entry name" value="Glyco_transf_29"/>
    <property type="match status" value="1"/>
</dbReference>
<feature type="binding site" evidence="33">
    <location>
        <position position="121"/>
    </location>
    <ligand>
        <name>substrate</name>
    </ligand>
</feature>
<dbReference type="Gene3D" id="3.90.1480.20">
    <property type="entry name" value="Glycosyl transferase family 29"/>
    <property type="match status" value="1"/>
</dbReference>
<feature type="binding site" evidence="33">
    <location>
        <position position="284"/>
    </location>
    <ligand>
        <name>substrate</name>
    </ligand>
</feature>
<dbReference type="PANTHER" id="PTHR46032">
    <property type="entry name" value="ALPHA-2,3-SIALYLTRANSFERASE ST3GAL I ISOFORM X1"/>
    <property type="match status" value="1"/>
</dbReference>
<keyword evidence="6" id="KW-0328">Glycosyltransferase</keyword>
<comment type="catalytic activity">
    <reaction evidence="23">
        <text>a ganglioside GA1 (d18:1(4E)) + CMP-N-acetyl-beta-neuraminate = a ganglioside GM1b (d18:1(4E)) + CMP + H(+)</text>
        <dbReference type="Rhea" id="RHEA:47560"/>
        <dbReference type="ChEBI" id="CHEBI:15378"/>
        <dbReference type="ChEBI" id="CHEBI:27938"/>
        <dbReference type="ChEBI" id="CHEBI:57812"/>
        <dbReference type="ChEBI" id="CHEBI:60377"/>
        <dbReference type="ChEBI" id="CHEBI:78568"/>
    </reaction>
    <physiologicalReaction direction="left-to-right" evidence="23">
        <dbReference type="Rhea" id="RHEA:47561"/>
    </physiologicalReaction>
</comment>
<dbReference type="RefSeq" id="NP_001091923.1">
    <property type="nucleotide sequence ID" value="NM_001098453.1"/>
</dbReference>
<comment type="similarity">
    <text evidence="4">Belongs to the glycosyltransferase 29 family.</text>
</comment>
<evidence type="ECO:0000256" key="1">
    <source>
        <dbReference type="ARBA" id="ARBA00004323"/>
    </source>
</evidence>
<keyword evidence="7 36" id="KW-0808">Transferase</keyword>
<dbReference type="GO" id="GO:0032580">
    <property type="term" value="C:Golgi cisterna membrane"/>
    <property type="evidence" value="ECO:0007669"/>
    <property type="project" value="UniProtKB-SubCell"/>
</dbReference>
<keyword evidence="38" id="KW-1185">Reference proteome</keyword>
<dbReference type="OrthoDB" id="10264956at2759"/>
<keyword evidence="13" id="KW-0472">Membrane</keyword>
<keyword evidence="15" id="KW-0325">Glycoprotein</keyword>
<evidence type="ECO:0000256" key="4">
    <source>
        <dbReference type="ARBA" id="ARBA00006003"/>
    </source>
</evidence>
<keyword evidence="5" id="KW-0964">Secreted</keyword>
<dbReference type="EC" id="2.4.3.2" evidence="18"/>
<dbReference type="FunFam" id="3.90.1480.20:FF:000002">
    <property type="entry name" value="CMP-N-acetylneuraminate-beta-galactosamide- alpha-2,3-sialyltransferase 2"/>
    <property type="match status" value="1"/>
</dbReference>
<evidence type="ECO:0000313" key="38">
    <source>
        <dbReference type="Proteomes" id="UP000007110"/>
    </source>
</evidence>